<dbReference type="Gene3D" id="3.40.960.10">
    <property type="entry name" value="VSR Endonuclease"/>
    <property type="match status" value="1"/>
</dbReference>
<evidence type="ECO:0008006" key="3">
    <source>
        <dbReference type="Google" id="ProtNLM"/>
    </source>
</evidence>
<accession>A0A938Y4U0</accession>
<gene>
    <name evidence="1" type="ORF">JK386_05120</name>
</gene>
<dbReference type="SUPFAM" id="SSF52980">
    <property type="entry name" value="Restriction endonuclease-like"/>
    <property type="match status" value="1"/>
</dbReference>
<name>A0A938Y4U0_9ACTN</name>
<comment type="caution">
    <text evidence="1">The sequence shown here is derived from an EMBL/GenBank/DDBJ whole genome shotgun (WGS) entry which is preliminary data.</text>
</comment>
<organism evidence="1 2">
    <name type="scientific">Nocardioides faecalis</name>
    <dbReference type="NCBI Taxonomy" id="2803858"/>
    <lineage>
        <taxon>Bacteria</taxon>
        <taxon>Bacillati</taxon>
        <taxon>Actinomycetota</taxon>
        <taxon>Actinomycetes</taxon>
        <taxon>Propionibacteriales</taxon>
        <taxon>Nocardioidaceae</taxon>
        <taxon>Nocardioides</taxon>
    </lineage>
</organism>
<dbReference type="AlphaFoldDB" id="A0A938Y4U0"/>
<keyword evidence="2" id="KW-1185">Reference proteome</keyword>
<reference evidence="1" key="1">
    <citation type="submission" date="2021-01" db="EMBL/GenBank/DDBJ databases">
        <title>Novel species in genus Nocardioides.</title>
        <authorList>
            <person name="Zhang G."/>
        </authorList>
    </citation>
    <scope>NUCLEOTIDE SEQUENCE</scope>
    <source>
        <strain evidence="1">Zg-536</strain>
    </source>
</reference>
<dbReference type="EMBL" id="JAERTX010000004">
    <property type="protein sequence ID" value="MBM9459275.1"/>
    <property type="molecule type" value="Genomic_DNA"/>
</dbReference>
<evidence type="ECO:0000313" key="1">
    <source>
        <dbReference type="EMBL" id="MBM9459275.1"/>
    </source>
</evidence>
<protein>
    <recommendedName>
        <fullName evidence="3">DUF559 domain-containing protein</fullName>
    </recommendedName>
</protein>
<dbReference type="InterPro" id="IPR011335">
    <property type="entry name" value="Restrct_endonuc-II-like"/>
</dbReference>
<dbReference type="RefSeq" id="WP_205290584.1">
    <property type="nucleotide sequence ID" value="NZ_CP074406.1"/>
</dbReference>
<evidence type="ECO:0000313" key="2">
    <source>
        <dbReference type="Proteomes" id="UP000663791"/>
    </source>
</evidence>
<proteinExistence type="predicted"/>
<dbReference type="Proteomes" id="UP000663791">
    <property type="component" value="Unassembled WGS sequence"/>
</dbReference>
<sequence>MDPRAALPSYPFGSDDLPRLGLSETRLRRLVADGAVHRVLRGVYVAAGVENGPELRARAAGLVMAEGQVLRDRTAAWVHGVDVYSYAELETTPLVETCALPGAQPTRLAGIDGRTRDLAPYDVLDIGGVAVTTPLRTALDLGCHLRRREAYAAINELAHRHDLSVRDLVAELPRFRGRRGVRQLRPLLAIVDPRVESQRESWTLLAIHDAGLPVPTLQHWVDVDGVPTYRLDFAYLRRRVYVEYDGFDAHERDQAQRDHDRRRRAVLREQGWRGIVVRRGDFGGADGERWVHDLRAALAAPYSSQRWQPRRPRPTLPAVPA</sequence>